<keyword evidence="6 10" id="KW-0256">Endoplasmic reticulum</keyword>
<dbReference type="GO" id="GO:0006506">
    <property type="term" value="P:GPI anchor biosynthetic process"/>
    <property type="evidence" value="ECO:0000318"/>
    <property type="project" value="GO_Central"/>
</dbReference>
<gene>
    <name evidence="12" type="primary">WBGene00304661</name>
</gene>
<sequence length="828" mass="94474">VRNEECALSHSSLCIIARAVRGTPSLMINVILHSIVNQDADGGRRFDEYVHTDEFPNPLETAARLRREKRERHKKMCNIWVWAEIFFFVFILGLLGLVVSYHQKLHAKNECGMTYIYRPMIFNPIPVQGNNVDKYTLLRYHEGYRDESVLDVDIPVLFVPGSSGSGKQVRSLATTIINSTAELGDKFKYRFVFYACDFDEEFSFLSGATLIRQREFVVKSIETILNTYSPTGVKKLLLMGHSFGGTILHSLPAHPRADPKWMDLVITLGAPINAPPFKSDFYMEAFYENTMKAWNNRKDELSHITLISYSGGIKDFMVPDHLARNPFKYTKEMGVIAGTRDSRVLYRPSWSLRDVATDVDHNCLAWCNQLIKHISGLSIRYGMEWKMPKGGVMKASRQVVKEFYVQKIGAENKVESRKDPQPLFNNSIYIQEEKRKVKFTEEYPYVKIDLDLRQYDMIAYIRARALTCSQGITARHADLTFRSSENFTTYSIQEGEWMYMRIFPVFPETERLKGILRIGGTPDCEYEIESHYEVIGTMYRRLMDSTSLPFFVFYVLFIFAMIPVISLNRVPPPFDYIYGDLPDYFYTGLFLTGAIGSALLTVTLRYEVERNFLTYWVWVGGTRLISVLICLPAQPVIRLISRRITRCGLQMRAVGRVVLTVISLSIASHNINLGYASFLFINLFKVGTHSKNGIAFIIFSISILMSIGLAGNVRDGPSGVFQRSISEGTANSYVQGVLNVFYEHPHPLLFSFVTLSFCSLLNFSHMLRAVDDSAKEKITGVFYCMLSVSVFRVTNLEAMAVVTTYYILLFESMKDYKGLKAGDGKNVD</sequence>
<dbReference type="Gene3D" id="3.40.50.1820">
    <property type="entry name" value="alpha/beta hydrolase"/>
    <property type="match status" value="1"/>
</dbReference>
<keyword evidence="4 10" id="KW-0812">Transmembrane</keyword>
<keyword evidence="8 10" id="KW-1133">Transmembrane helix</keyword>
<protein>
    <recommendedName>
        <fullName evidence="10">GPI inositol-deacylase</fullName>
        <ecNumber evidence="10">3.1.-.-</ecNumber>
    </recommendedName>
</protein>
<evidence type="ECO:0000313" key="13">
    <source>
        <dbReference type="Proteomes" id="UP000005239"/>
    </source>
</evidence>
<dbReference type="PANTHER" id="PTHR15495:SF7">
    <property type="entry name" value="GPI INOSITOL-DEACYLASE"/>
    <property type="match status" value="1"/>
</dbReference>
<comment type="subcellular location">
    <subcellularLocation>
        <location evidence="1">Endoplasmic reticulum membrane</location>
        <topology evidence="1">Multi-pass membrane protein</topology>
    </subcellularLocation>
</comment>
<feature type="transmembrane region" description="Helical" evidence="10">
    <location>
        <begin position="693"/>
        <end position="713"/>
    </location>
</feature>
<dbReference type="InterPro" id="IPR029058">
    <property type="entry name" value="AB_hydrolase_fold"/>
</dbReference>
<evidence type="ECO:0000256" key="3">
    <source>
        <dbReference type="ARBA" id="ARBA00022448"/>
    </source>
</evidence>
<feature type="transmembrane region" description="Helical" evidence="10">
    <location>
        <begin position="79"/>
        <end position="99"/>
    </location>
</feature>
<feature type="domain" description="GPI inositol-deacylase PGAP1-like alpha/beta" evidence="11">
    <location>
        <begin position="154"/>
        <end position="376"/>
    </location>
</feature>
<dbReference type="Proteomes" id="UP000005239">
    <property type="component" value="Unassembled WGS sequence"/>
</dbReference>
<evidence type="ECO:0000256" key="1">
    <source>
        <dbReference type="ARBA" id="ARBA00004477"/>
    </source>
</evidence>
<accession>A0A8R1Z6F6</accession>
<evidence type="ECO:0000256" key="10">
    <source>
        <dbReference type="RuleBase" id="RU365011"/>
    </source>
</evidence>
<reference evidence="12" key="2">
    <citation type="submission" date="2022-06" db="UniProtKB">
        <authorList>
            <consortium name="EnsemblMetazoa"/>
        </authorList>
    </citation>
    <scope>IDENTIFICATION</scope>
    <source>
        <strain evidence="12">PS312</strain>
    </source>
</reference>
<keyword evidence="5 10" id="KW-0378">Hydrolase</keyword>
<dbReference type="GO" id="GO:0005783">
    <property type="term" value="C:endoplasmic reticulum"/>
    <property type="evidence" value="ECO:0000318"/>
    <property type="project" value="GO_Central"/>
</dbReference>
<dbReference type="GO" id="GO:0050185">
    <property type="term" value="F:phosphatidylinositol deacylase activity"/>
    <property type="evidence" value="ECO:0000318"/>
    <property type="project" value="GO_Central"/>
</dbReference>
<evidence type="ECO:0000256" key="2">
    <source>
        <dbReference type="ARBA" id="ARBA00006931"/>
    </source>
</evidence>
<keyword evidence="13" id="KW-1185">Reference proteome</keyword>
<evidence type="ECO:0000256" key="8">
    <source>
        <dbReference type="ARBA" id="ARBA00022989"/>
    </source>
</evidence>
<evidence type="ECO:0000256" key="7">
    <source>
        <dbReference type="ARBA" id="ARBA00022927"/>
    </source>
</evidence>
<dbReference type="SUPFAM" id="SSF53474">
    <property type="entry name" value="alpha/beta-Hydrolases"/>
    <property type="match status" value="1"/>
</dbReference>
<feature type="transmembrane region" description="Helical" evidence="10">
    <location>
        <begin position="548"/>
        <end position="565"/>
    </location>
</feature>
<keyword evidence="7 10" id="KW-0653">Protein transport</keyword>
<evidence type="ECO:0000256" key="5">
    <source>
        <dbReference type="ARBA" id="ARBA00022801"/>
    </source>
</evidence>
<evidence type="ECO:0000256" key="4">
    <source>
        <dbReference type="ARBA" id="ARBA00022692"/>
    </source>
</evidence>
<feature type="transmembrane region" description="Helical" evidence="10">
    <location>
        <begin position="616"/>
        <end position="637"/>
    </location>
</feature>
<feature type="transmembrane region" description="Helical" evidence="10">
    <location>
        <begin position="782"/>
        <end position="808"/>
    </location>
</feature>
<evidence type="ECO:0000256" key="9">
    <source>
        <dbReference type="ARBA" id="ARBA00023136"/>
    </source>
</evidence>
<dbReference type="GO" id="GO:0015031">
    <property type="term" value="P:protein transport"/>
    <property type="evidence" value="ECO:0007669"/>
    <property type="project" value="UniProtKB-KW"/>
</dbReference>
<evidence type="ECO:0000259" key="11">
    <source>
        <dbReference type="Pfam" id="PF07819"/>
    </source>
</evidence>
<dbReference type="InterPro" id="IPR012908">
    <property type="entry name" value="PGAP1-ab_dom-like"/>
</dbReference>
<proteinExistence type="inferred from homology"/>
<dbReference type="GO" id="GO:0005789">
    <property type="term" value="C:endoplasmic reticulum membrane"/>
    <property type="evidence" value="ECO:0007669"/>
    <property type="project" value="UniProtKB-SubCell"/>
</dbReference>
<dbReference type="AlphaFoldDB" id="A0A8R1Z6F6"/>
<dbReference type="OrthoDB" id="348976at2759"/>
<feature type="transmembrane region" description="Helical" evidence="10">
    <location>
        <begin position="585"/>
        <end position="604"/>
    </location>
</feature>
<keyword evidence="9 10" id="KW-0472">Membrane</keyword>
<evidence type="ECO:0000256" key="6">
    <source>
        <dbReference type="ARBA" id="ARBA00022824"/>
    </source>
</evidence>
<comment type="function">
    <text evidence="10">Involved in inositol deacylation of GPI-anchored proteins which plays important roles in the quality control and ER-associated degradation of GPI-anchored proteins.</text>
</comment>
<dbReference type="Pfam" id="PF07819">
    <property type="entry name" value="PGAP1"/>
    <property type="match status" value="1"/>
</dbReference>
<dbReference type="EC" id="3.1.-.-" evidence="10"/>
<feature type="transmembrane region" description="Helical" evidence="10">
    <location>
        <begin position="748"/>
        <end position="770"/>
    </location>
</feature>
<feature type="transmembrane region" description="Helical" evidence="10">
    <location>
        <begin position="657"/>
        <end position="681"/>
    </location>
</feature>
<dbReference type="PANTHER" id="PTHR15495">
    <property type="entry name" value="NEGATIVE REGULATOR OF VESICLE FORMATION-RELATED"/>
    <property type="match status" value="1"/>
</dbReference>
<comment type="similarity">
    <text evidence="2 10">Belongs to the GPI inositol-deacylase family.</text>
</comment>
<dbReference type="EnsemblMetazoa" id="PPA46882.1">
    <property type="protein sequence ID" value="PPA46882.1"/>
    <property type="gene ID" value="WBGene00304661"/>
</dbReference>
<dbReference type="InterPro" id="IPR039529">
    <property type="entry name" value="PGAP1/BST1"/>
</dbReference>
<reference evidence="13" key="1">
    <citation type="journal article" date="2008" name="Nat. Genet.">
        <title>The Pristionchus pacificus genome provides a unique perspective on nematode lifestyle and parasitism.</title>
        <authorList>
            <person name="Dieterich C."/>
            <person name="Clifton S.W."/>
            <person name="Schuster L.N."/>
            <person name="Chinwalla A."/>
            <person name="Delehaunty K."/>
            <person name="Dinkelacker I."/>
            <person name="Fulton L."/>
            <person name="Fulton R."/>
            <person name="Godfrey J."/>
            <person name="Minx P."/>
            <person name="Mitreva M."/>
            <person name="Roeseler W."/>
            <person name="Tian H."/>
            <person name="Witte H."/>
            <person name="Yang S.P."/>
            <person name="Wilson R.K."/>
            <person name="Sommer R.J."/>
        </authorList>
    </citation>
    <scope>NUCLEOTIDE SEQUENCE [LARGE SCALE GENOMIC DNA]</scope>
    <source>
        <strain evidence="13">PS312</strain>
    </source>
</reference>
<organism evidence="12 13">
    <name type="scientific">Pristionchus pacificus</name>
    <name type="common">Parasitic nematode worm</name>
    <dbReference type="NCBI Taxonomy" id="54126"/>
    <lineage>
        <taxon>Eukaryota</taxon>
        <taxon>Metazoa</taxon>
        <taxon>Ecdysozoa</taxon>
        <taxon>Nematoda</taxon>
        <taxon>Chromadorea</taxon>
        <taxon>Rhabditida</taxon>
        <taxon>Rhabditina</taxon>
        <taxon>Diplogasteromorpha</taxon>
        <taxon>Diplogasteroidea</taxon>
        <taxon>Neodiplogasteridae</taxon>
        <taxon>Pristionchus</taxon>
    </lineage>
</organism>
<keyword evidence="3 10" id="KW-0813">Transport</keyword>
<name>A0A8R1Z6F6_PRIPA</name>
<evidence type="ECO:0000313" key="12">
    <source>
        <dbReference type="EnsemblMetazoa" id="PPA46882.1"/>
    </source>
</evidence>